<comment type="subcellular location">
    <subcellularLocation>
        <location evidence="1">Membrane</location>
        <topology evidence="1">Multi-pass membrane protein</topology>
    </subcellularLocation>
</comment>
<feature type="transmembrane region" description="Helical" evidence="11">
    <location>
        <begin position="46"/>
        <end position="63"/>
    </location>
</feature>
<keyword evidence="6 11" id="KW-1133">Transmembrane helix</keyword>
<dbReference type="EMBL" id="JANJYI010000009">
    <property type="protein sequence ID" value="KAK2637033.1"/>
    <property type="molecule type" value="Genomic_DNA"/>
</dbReference>
<dbReference type="GO" id="GO:0012505">
    <property type="term" value="C:endomembrane system"/>
    <property type="evidence" value="ECO:0007669"/>
    <property type="project" value="TreeGrafter"/>
</dbReference>
<dbReference type="InterPro" id="IPR057290">
    <property type="entry name" value="CHX17_C"/>
</dbReference>
<feature type="region of interest" description="Disordered" evidence="10">
    <location>
        <begin position="8"/>
        <end position="27"/>
    </location>
</feature>
<dbReference type="AlphaFoldDB" id="A0AAD9TJL4"/>
<dbReference type="PANTHER" id="PTHR32468:SF145">
    <property type="entry name" value="CATION_H(+) ANTIPORTER 28"/>
    <property type="match status" value="1"/>
</dbReference>
<dbReference type="Proteomes" id="UP001280121">
    <property type="component" value="Unassembled WGS sequence"/>
</dbReference>
<comment type="caution">
    <text evidence="15">The sequence shown here is derived from an EMBL/GenBank/DDBJ whole genome shotgun (WGS) entry which is preliminary data.</text>
</comment>
<reference evidence="15" key="1">
    <citation type="journal article" date="2023" name="Plant J.">
        <title>Genome sequences and population genomics provide insights into the demographic history, inbreeding, and mutation load of two 'living fossil' tree species of Dipteronia.</title>
        <authorList>
            <person name="Feng Y."/>
            <person name="Comes H.P."/>
            <person name="Chen J."/>
            <person name="Zhu S."/>
            <person name="Lu R."/>
            <person name="Zhang X."/>
            <person name="Li P."/>
            <person name="Qiu J."/>
            <person name="Olsen K.M."/>
            <person name="Qiu Y."/>
        </authorList>
    </citation>
    <scope>NUCLEOTIDE SEQUENCE</scope>
    <source>
        <strain evidence="15">KIB01</strain>
    </source>
</reference>
<dbReference type="GO" id="GO:0006813">
    <property type="term" value="P:potassium ion transport"/>
    <property type="evidence" value="ECO:0007669"/>
    <property type="project" value="UniProtKB-KW"/>
</dbReference>
<feature type="transmembrane region" description="Helical" evidence="11">
    <location>
        <begin position="239"/>
        <end position="263"/>
    </location>
</feature>
<dbReference type="InterPro" id="IPR038770">
    <property type="entry name" value="Na+/solute_symporter_sf"/>
</dbReference>
<evidence type="ECO:0000256" key="2">
    <source>
        <dbReference type="ARBA" id="ARBA00022448"/>
    </source>
</evidence>
<evidence type="ECO:0000313" key="16">
    <source>
        <dbReference type="Proteomes" id="UP001280121"/>
    </source>
</evidence>
<keyword evidence="8 11" id="KW-0472">Membrane</keyword>
<keyword evidence="4 11" id="KW-0812">Transmembrane</keyword>
<accession>A0AAD9TJL4</accession>
<dbReference type="GO" id="GO:0015297">
    <property type="term" value="F:antiporter activity"/>
    <property type="evidence" value="ECO:0007669"/>
    <property type="project" value="InterPro"/>
</dbReference>
<evidence type="ECO:0000259" key="13">
    <source>
        <dbReference type="Pfam" id="PF23256"/>
    </source>
</evidence>
<evidence type="ECO:0000256" key="4">
    <source>
        <dbReference type="ARBA" id="ARBA00022692"/>
    </source>
</evidence>
<evidence type="ECO:0000256" key="3">
    <source>
        <dbReference type="ARBA" id="ARBA00022538"/>
    </source>
</evidence>
<dbReference type="GO" id="GO:1902600">
    <property type="term" value="P:proton transmembrane transport"/>
    <property type="evidence" value="ECO:0007669"/>
    <property type="project" value="InterPro"/>
</dbReference>
<evidence type="ECO:0000256" key="9">
    <source>
        <dbReference type="ARBA" id="ARBA00038341"/>
    </source>
</evidence>
<evidence type="ECO:0000259" key="14">
    <source>
        <dbReference type="Pfam" id="PF23259"/>
    </source>
</evidence>
<dbReference type="InterPro" id="IPR050794">
    <property type="entry name" value="CPA2_transporter"/>
</dbReference>
<feature type="transmembrane region" description="Helical" evidence="11">
    <location>
        <begin position="168"/>
        <end position="189"/>
    </location>
</feature>
<feature type="transmembrane region" description="Helical" evidence="11">
    <location>
        <begin position="390"/>
        <end position="408"/>
    </location>
</feature>
<dbReference type="Pfam" id="PF00999">
    <property type="entry name" value="Na_H_Exchanger"/>
    <property type="match status" value="1"/>
</dbReference>
<feature type="compositionally biased region" description="Basic and acidic residues" evidence="10">
    <location>
        <begin position="17"/>
        <end position="27"/>
    </location>
</feature>
<sequence length="813" mass="90044">MQFLRRKQLQRNKKKKTETMAVKDDSKNKTQNRCKDFVGLTFSRGVAGKIIGIALVFVLSHLAHHLLKRINQPRIASDIFIGLFLGSIRPLSDSFEPEVIQTLGFIVEFGMICYMFVLGLEMNPYVIFKPPTRDAIVAYAGLLSTFILACGITPFFHFSTKPNHDLGLTLTLSITLSGSGSHILTRVITNLKIGKSDIGKLGIAAGVHSDMISMLLFSIGYVFFPPGETNTIERVKKGAMMAAALVVQSVIAAKVSPFLMNWINNENPEGKALKGTHLVLSLAYMVFVCSCSTWYGYNTILSAFMAGIFFPSEGRISKWTVGKINYFFNTVYYPIFFLWVGFVADLSNFDAANLESWARLFLLLIISTVGKVFGTFIGGVMLGFHWPDSVALGLLLTAKSHFHIYLAVISTVHKAITATTGCSMVIVIFLTIVHTPYVVAHIIERARKRAPTRRMAVQWHDPSSQLRILLCLHGSHNLPSSINLLEITRGPSDPGILVYVTDMIELTDQIAATLVQNEGIETVTVTDKAVMEMRDQITNTVQAYAAESGEGISVKRMLALSTFNGMSQDICILAEELMVSLIILPFHKRQREDGTLDGGHPGFRYVNRKMLRNAMCSVGILVDRGFGLIERTSGSHISVNVAVIFIGGRDDREALAYSGRVARHPGVRLTVIRFLVENNSENAQRRPGMHKEITPEQEEEMRLDDESFASFYERHIAGGRVSYTEKHLANSSETFTTLKSLEGQYALIIVGRGIGVNSILTEGMNDWQQCPELGPIGDVLSGSDFSVRTSVLIIKQHDFKGELDGLDDDFSIM</sequence>
<dbReference type="Pfam" id="PF23259">
    <property type="entry name" value="CHX17_C"/>
    <property type="match status" value="1"/>
</dbReference>
<evidence type="ECO:0000256" key="5">
    <source>
        <dbReference type="ARBA" id="ARBA00022958"/>
    </source>
</evidence>
<feature type="domain" description="Cation/H(+) antiporter central" evidence="13">
    <location>
        <begin position="497"/>
        <end position="628"/>
    </location>
</feature>
<feature type="transmembrane region" description="Helical" evidence="11">
    <location>
        <begin position="103"/>
        <end position="123"/>
    </location>
</feature>
<name>A0AAD9TJL4_9ROSI</name>
<evidence type="ECO:0000256" key="1">
    <source>
        <dbReference type="ARBA" id="ARBA00004141"/>
    </source>
</evidence>
<evidence type="ECO:0000256" key="7">
    <source>
        <dbReference type="ARBA" id="ARBA00023065"/>
    </source>
</evidence>
<keyword evidence="16" id="KW-1185">Reference proteome</keyword>
<feature type="transmembrane region" description="Helical" evidence="11">
    <location>
        <begin position="201"/>
        <end position="224"/>
    </location>
</feature>
<keyword evidence="2" id="KW-0813">Transport</keyword>
<dbReference type="InterPro" id="IPR006153">
    <property type="entry name" value="Cation/H_exchanger_TM"/>
</dbReference>
<evidence type="ECO:0000313" key="15">
    <source>
        <dbReference type="EMBL" id="KAK2637033.1"/>
    </source>
</evidence>
<feature type="transmembrane region" description="Helical" evidence="11">
    <location>
        <begin position="361"/>
        <end position="384"/>
    </location>
</feature>
<evidence type="ECO:0000259" key="12">
    <source>
        <dbReference type="Pfam" id="PF00999"/>
    </source>
</evidence>
<evidence type="ECO:0008006" key="17">
    <source>
        <dbReference type="Google" id="ProtNLM"/>
    </source>
</evidence>
<dbReference type="Gene3D" id="1.20.1530.20">
    <property type="match status" value="1"/>
</dbReference>
<evidence type="ECO:0000256" key="6">
    <source>
        <dbReference type="ARBA" id="ARBA00022989"/>
    </source>
</evidence>
<dbReference type="GO" id="GO:0006885">
    <property type="term" value="P:regulation of pH"/>
    <property type="evidence" value="ECO:0007669"/>
    <property type="project" value="TreeGrafter"/>
</dbReference>
<organism evidence="15 16">
    <name type="scientific">Dipteronia dyeriana</name>
    <dbReference type="NCBI Taxonomy" id="168575"/>
    <lineage>
        <taxon>Eukaryota</taxon>
        <taxon>Viridiplantae</taxon>
        <taxon>Streptophyta</taxon>
        <taxon>Embryophyta</taxon>
        <taxon>Tracheophyta</taxon>
        <taxon>Spermatophyta</taxon>
        <taxon>Magnoliopsida</taxon>
        <taxon>eudicotyledons</taxon>
        <taxon>Gunneridae</taxon>
        <taxon>Pentapetalae</taxon>
        <taxon>rosids</taxon>
        <taxon>malvids</taxon>
        <taxon>Sapindales</taxon>
        <taxon>Sapindaceae</taxon>
        <taxon>Hippocastanoideae</taxon>
        <taxon>Acereae</taxon>
        <taxon>Dipteronia</taxon>
    </lineage>
</organism>
<dbReference type="FunFam" id="1.20.1530.20:FF:000025">
    <property type="entry name" value="Cation/H(+) antiporter 28"/>
    <property type="match status" value="1"/>
</dbReference>
<evidence type="ECO:0000256" key="11">
    <source>
        <dbReference type="SAM" id="Phobius"/>
    </source>
</evidence>
<dbReference type="PANTHER" id="PTHR32468">
    <property type="entry name" value="CATION/H + ANTIPORTER"/>
    <property type="match status" value="1"/>
</dbReference>
<evidence type="ECO:0000256" key="8">
    <source>
        <dbReference type="ARBA" id="ARBA00023136"/>
    </source>
</evidence>
<proteinExistence type="inferred from homology"/>
<evidence type="ECO:0000256" key="10">
    <source>
        <dbReference type="SAM" id="MobiDB-lite"/>
    </source>
</evidence>
<feature type="transmembrane region" description="Helical" evidence="11">
    <location>
        <begin position="331"/>
        <end position="349"/>
    </location>
</feature>
<dbReference type="Pfam" id="PF23256">
    <property type="entry name" value="CHX17_2nd"/>
    <property type="match status" value="1"/>
</dbReference>
<comment type="similarity">
    <text evidence="9">Belongs to the monovalent cation:proton antiporter 2 (CPA2) transporter (TC 2.A.37) family. CHX (TC 2.A.37.4) subfamily.</text>
</comment>
<feature type="domain" description="Cation/H+ exchanger transmembrane" evidence="12">
    <location>
        <begin position="60"/>
        <end position="440"/>
    </location>
</feature>
<dbReference type="GO" id="GO:0016020">
    <property type="term" value="C:membrane"/>
    <property type="evidence" value="ECO:0007669"/>
    <property type="project" value="UniProtKB-SubCell"/>
</dbReference>
<feature type="transmembrane region" description="Helical" evidence="11">
    <location>
        <begin position="275"/>
        <end position="297"/>
    </location>
</feature>
<feature type="transmembrane region" description="Helical" evidence="11">
    <location>
        <begin position="135"/>
        <end position="156"/>
    </location>
</feature>
<feature type="transmembrane region" description="Helical" evidence="11">
    <location>
        <begin position="415"/>
        <end position="439"/>
    </location>
</feature>
<dbReference type="InterPro" id="IPR057291">
    <property type="entry name" value="CHX17_2nd"/>
</dbReference>
<protein>
    <recommendedName>
        <fullName evidence="17">Cation/H+ exchanger domain-containing protein</fullName>
    </recommendedName>
</protein>
<keyword evidence="3" id="KW-0633">Potassium transport</keyword>
<gene>
    <name evidence="15" type="ORF">Ddye_031825</name>
</gene>
<feature type="domain" description="Cation/H(+) antiporter C-terminal" evidence="14">
    <location>
        <begin position="638"/>
        <end position="797"/>
    </location>
</feature>
<keyword evidence="7" id="KW-0406">Ion transport</keyword>
<keyword evidence="5" id="KW-0630">Potassium</keyword>